<protein>
    <submittedName>
        <fullName evidence="1">Uncharacterized protein</fullName>
    </submittedName>
</protein>
<evidence type="ECO:0000313" key="2">
    <source>
        <dbReference type="Proteomes" id="UP000270272"/>
    </source>
</evidence>
<dbReference type="EMBL" id="LR134204">
    <property type="protein sequence ID" value="VEB94220.1"/>
    <property type="molecule type" value="Genomic_DNA"/>
</dbReference>
<dbReference type="AlphaFoldDB" id="A0A3S4M9M1"/>
<proteinExistence type="predicted"/>
<name>A0A3S4M9M1_CITKO</name>
<evidence type="ECO:0000313" key="1">
    <source>
        <dbReference type="EMBL" id="VEB94220.1"/>
    </source>
</evidence>
<organism evidence="1 2">
    <name type="scientific">Citrobacter koseri</name>
    <name type="common">Citrobacter diversus</name>
    <dbReference type="NCBI Taxonomy" id="545"/>
    <lineage>
        <taxon>Bacteria</taxon>
        <taxon>Pseudomonadati</taxon>
        <taxon>Pseudomonadota</taxon>
        <taxon>Gammaproteobacteria</taxon>
        <taxon>Enterobacterales</taxon>
        <taxon>Enterobacteriaceae</taxon>
        <taxon>Citrobacter</taxon>
    </lineage>
</organism>
<reference evidence="1 2" key="1">
    <citation type="submission" date="2018-12" db="EMBL/GenBank/DDBJ databases">
        <authorList>
            <consortium name="Pathogen Informatics"/>
        </authorList>
    </citation>
    <scope>NUCLEOTIDE SEQUENCE [LARGE SCALE GENOMIC DNA]</scope>
    <source>
        <strain evidence="1 2">NCTC11075</strain>
    </source>
</reference>
<sequence>MVIDYLVGKNKYVSELLVSYDNNNQHITVGHLEIR</sequence>
<gene>
    <name evidence="1" type="ORF">NCTC11075_05136</name>
</gene>
<dbReference type="Proteomes" id="UP000270272">
    <property type="component" value="Chromosome"/>
</dbReference>
<accession>A0A3S4M9M1</accession>